<comment type="caution">
    <text evidence="3">The sequence shown here is derived from an EMBL/GenBank/DDBJ whole genome shotgun (WGS) entry which is preliminary data.</text>
</comment>
<accession>A0A4R0QZQ7</accession>
<evidence type="ECO:0000256" key="1">
    <source>
        <dbReference type="SAM" id="Coils"/>
    </source>
</evidence>
<feature type="compositionally biased region" description="Low complexity" evidence="2">
    <location>
        <begin position="460"/>
        <end position="471"/>
    </location>
</feature>
<protein>
    <submittedName>
        <fullName evidence="3">Uncharacterized protein</fullName>
    </submittedName>
</protein>
<feature type="compositionally biased region" description="Low complexity" evidence="2">
    <location>
        <begin position="595"/>
        <end position="608"/>
    </location>
</feature>
<dbReference type="OrthoDB" id="2798624at2759"/>
<feature type="coiled-coil region" evidence="1">
    <location>
        <begin position="101"/>
        <end position="160"/>
    </location>
</feature>
<feature type="compositionally biased region" description="Basic and acidic residues" evidence="2">
    <location>
        <begin position="495"/>
        <end position="514"/>
    </location>
</feature>
<feature type="compositionally biased region" description="Polar residues" evidence="2">
    <location>
        <begin position="71"/>
        <end position="98"/>
    </location>
</feature>
<evidence type="ECO:0000313" key="4">
    <source>
        <dbReference type="Proteomes" id="UP000292702"/>
    </source>
</evidence>
<feature type="region of interest" description="Disordered" evidence="2">
    <location>
        <begin position="71"/>
        <end position="99"/>
    </location>
</feature>
<sequence>MRFPKLYNFFKRSKSDTALAALRRTARPNHDVPRRPVSSSFFDQILPDVSRQSSELSAVLSSVPVDPVTLTRTTKSNPVPATAALSNARSKSDPTTPGSLIASLTERIHDLEDTLQAQAREKESLVASLEQALQVERDTVKEYRENNAHLTVDISKLQSDVMEARGELYTVLNYHLRFSTGTESERNRALLQENDRLRRFTKLVVSCGAHTSILERASLRLDQGYDPEESIVNSVKLALQDSNSIWTRLLDPLIGARSPQDYQAQTKCTLVARRESRDWQKKARFWKDTARQEGRHVDTVTPSVSQLSDVVADVPPERKAILDDMLVKLREGSLPLTVEPRTTIRMSLPDTATRSGRPTSPAFDTKTLAGSEPPPTALTTIVESASESDSDDTNISDPFQVPTLSTTLNGPTESHSSCTLHPDMPLTSTTLAPLASITFRESHSIKSVSSTSRRRRSRKLTPSSSMSSQDSRISRLSDRKAKVLAASRSMMEEEEKLKEGEEKREEEERLKAEEGASASSTSGDELAKMLEDAVVAENLLMDDAPPPVLPPPKSPSTPPPAQVTKLPSLVQLASPPSPPFAAAEAVVRTPPRKAPPSNTTPSSSRSIPQTPSTPSPDTKKSKLPVLKLASSVPRSFKRLSISRPILVDTTNAAVVPKSGIKGVSGNGAQSGKEDKIRAVPTVKSKLQMMSPKTRSKMRMVAGTGVRA</sequence>
<name>A0A4R0QZQ7_9APHY</name>
<feature type="region of interest" description="Disordered" evidence="2">
    <location>
        <begin position="688"/>
        <end position="707"/>
    </location>
</feature>
<reference evidence="3 4" key="1">
    <citation type="submission" date="2018-11" db="EMBL/GenBank/DDBJ databases">
        <title>Genome assembly of Steccherinum ochraceum LE-BIN_3174, the white-rot fungus of the Steccherinaceae family (The Residual Polyporoid clade, Polyporales, Basidiomycota).</title>
        <authorList>
            <person name="Fedorova T.V."/>
            <person name="Glazunova O.A."/>
            <person name="Landesman E.O."/>
            <person name="Moiseenko K.V."/>
            <person name="Psurtseva N.V."/>
            <person name="Savinova O.S."/>
            <person name="Shakhova N.V."/>
            <person name="Tyazhelova T.V."/>
            <person name="Vasina D.V."/>
        </authorList>
    </citation>
    <scope>NUCLEOTIDE SEQUENCE [LARGE SCALE GENOMIC DNA]</scope>
    <source>
        <strain evidence="3 4">LE-BIN_3174</strain>
    </source>
</reference>
<dbReference type="AlphaFoldDB" id="A0A4R0QZQ7"/>
<dbReference type="EMBL" id="RWJN01000736">
    <property type="protein sequence ID" value="TCD59801.1"/>
    <property type="molecule type" value="Genomic_DNA"/>
</dbReference>
<organism evidence="3 4">
    <name type="scientific">Steccherinum ochraceum</name>
    <dbReference type="NCBI Taxonomy" id="92696"/>
    <lineage>
        <taxon>Eukaryota</taxon>
        <taxon>Fungi</taxon>
        <taxon>Dikarya</taxon>
        <taxon>Basidiomycota</taxon>
        <taxon>Agaricomycotina</taxon>
        <taxon>Agaricomycetes</taxon>
        <taxon>Polyporales</taxon>
        <taxon>Steccherinaceae</taxon>
        <taxon>Steccherinum</taxon>
    </lineage>
</organism>
<feature type="compositionally biased region" description="Polar residues" evidence="2">
    <location>
        <begin position="395"/>
        <end position="419"/>
    </location>
</feature>
<gene>
    <name evidence="3" type="ORF">EIP91_011413</name>
</gene>
<proteinExistence type="predicted"/>
<feature type="compositionally biased region" description="Pro residues" evidence="2">
    <location>
        <begin position="544"/>
        <end position="561"/>
    </location>
</feature>
<keyword evidence="1" id="KW-0175">Coiled coil</keyword>
<feature type="region of interest" description="Disordered" evidence="2">
    <location>
        <begin position="349"/>
        <end position="424"/>
    </location>
</feature>
<dbReference type="Proteomes" id="UP000292702">
    <property type="component" value="Unassembled WGS sequence"/>
</dbReference>
<keyword evidence="4" id="KW-1185">Reference proteome</keyword>
<evidence type="ECO:0000313" key="3">
    <source>
        <dbReference type="EMBL" id="TCD59801.1"/>
    </source>
</evidence>
<feature type="region of interest" description="Disordered" evidence="2">
    <location>
        <begin position="443"/>
        <end position="628"/>
    </location>
</feature>
<feature type="compositionally biased region" description="Basic and acidic residues" evidence="2">
    <location>
        <begin position="472"/>
        <end position="481"/>
    </location>
</feature>
<dbReference type="STRING" id="92696.A0A4R0QZQ7"/>
<evidence type="ECO:0000256" key="2">
    <source>
        <dbReference type="SAM" id="MobiDB-lite"/>
    </source>
</evidence>